<protein>
    <submittedName>
        <fullName evidence="1">Uncharacterized protein</fullName>
    </submittedName>
</protein>
<evidence type="ECO:0000313" key="1">
    <source>
        <dbReference type="EMBL" id="KAG8649173.1"/>
    </source>
</evidence>
<accession>A0ACB7HBV8</accession>
<reference evidence="2" key="1">
    <citation type="journal article" date="2016" name="Nat. Biotechnol.">
        <title>Sequencing wild and cultivated cassava and related species reveals extensive interspecific hybridization and genetic diversity.</title>
        <authorList>
            <person name="Bredeson J.V."/>
            <person name="Lyons J.B."/>
            <person name="Prochnik S.E."/>
            <person name="Wu G.A."/>
            <person name="Ha C.M."/>
            <person name="Edsinger-Gonzales E."/>
            <person name="Grimwood J."/>
            <person name="Schmutz J."/>
            <person name="Rabbi I.Y."/>
            <person name="Egesi C."/>
            <person name="Nauluvula P."/>
            <person name="Lebot V."/>
            <person name="Ndunguru J."/>
            <person name="Mkamilo G."/>
            <person name="Bart R.S."/>
            <person name="Setter T.L."/>
            <person name="Gleadow R.M."/>
            <person name="Kulakow P."/>
            <person name="Ferguson M.E."/>
            <person name="Rounsley S."/>
            <person name="Rokhsar D.S."/>
        </authorList>
    </citation>
    <scope>NUCLEOTIDE SEQUENCE [LARGE SCALE GENOMIC DNA]</scope>
    <source>
        <strain evidence="2">cv. AM560-2</strain>
    </source>
</reference>
<dbReference type="EMBL" id="CM004394">
    <property type="protein sequence ID" value="KAG8649173.1"/>
    <property type="molecule type" value="Genomic_DNA"/>
</dbReference>
<evidence type="ECO:0000313" key="2">
    <source>
        <dbReference type="Proteomes" id="UP000091857"/>
    </source>
</evidence>
<comment type="caution">
    <text evidence="1">The sequence shown here is derived from an EMBL/GenBank/DDBJ whole genome shotgun (WGS) entry which is preliminary data.</text>
</comment>
<name>A0ACB7HBV8_MANES</name>
<proteinExistence type="predicted"/>
<keyword evidence="2" id="KW-1185">Reference proteome</keyword>
<sequence length="402" mass="45805">MAEGTRSHDLRKELPNLVFESEQRQEASKQQADLVSSRNEANASSNVEGLYNSPWGNNAKLEFPSFNGEVVDGWLLRCEYYFEVGRVSAENRVKLATLYLEGKAIQWHQGYVQVKGREAYFSWEEYLMASTARFGAQAYDAPIADLGNLRQVGIPEGNASSFFLSGLSDELQIAIRMFKPTMLAEAYSLARLQELHVAAIRQKPKTPTKLTNSTSLNIQNTHNRNSPTTKDQIGLLPTPNIPKSTTSTSKMPTTLTSKEIDEKRANNLCYWCDEKYSSTHKCQKKKLYVLQIKEVIDEEVLETMVEEEVDCDDQAMLLEGNVGKQRMHILVDTWSTHNFMSQKLIAKLKQPVTEIKGTWGHSFIADVYVLPLETYDLILCIRWLKMLGKIQWDFNDMSMSFM</sequence>
<dbReference type="Proteomes" id="UP000091857">
    <property type="component" value="Chromosome 8"/>
</dbReference>
<organism evidence="1 2">
    <name type="scientific">Manihot esculenta</name>
    <name type="common">Cassava</name>
    <name type="synonym">Jatropha manihot</name>
    <dbReference type="NCBI Taxonomy" id="3983"/>
    <lineage>
        <taxon>Eukaryota</taxon>
        <taxon>Viridiplantae</taxon>
        <taxon>Streptophyta</taxon>
        <taxon>Embryophyta</taxon>
        <taxon>Tracheophyta</taxon>
        <taxon>Spermatophyta</taxon>
        <taxon>Magnoliopsida</taxon>
        <taxon>eudicotyledons</taxon>
        <taxon>Gunneridae</taxon>
        <taxon>Pentapetalae</taxon>
        <taxon>rosids</taxon>
        <taxon>fabids</taxon>
        <taxon>Malpighiales</taxon>
        <taxon>Euphorbiaceae</taxon>
        <taxon>Crotonoideae</taxon>
        <taxon>Manihoteae</taxon>
        <taxon>Manihot</taxon>
    </lineage>
</organism>
<gene>
    <name evidence="1" type="ORF">MANES_08G071733v8</name>
</gene>